<reference evidence="1" key="1">
    <citation type="journal article" date="2022" name="bioRxiv">
        <title>Deciphering the potential niche of two novel black yeast fungi from a biological soil crust based on their genomes, phenotypes, and melanin regulation.</title>
        <authorList>
            <consortium name="DOE Joint Genome Institute"/>
            <person name="Carr E.C."/>
            <person name="Barton Q."/>
            <person name="Grambo S."/>
            <person name="Sullivan M."/>
            <person name="Renfro C.M."/>
            <person name="Kuo A."/>
            <person name="Pangilinan J."/>
            <person name="Lipzen A."/>
            <person name="Keymanesh K."/>
            <person name="Savage E."/>
            <person name="Barry K."/>
            <person name="Grigoriev I.V."/>
            <person name="Riekhof W.R."/>
            <person name="Harris S.S."/>
        </authorList>
    </citation>
    <scope>NUCLEOTIDE SEQUENCE</scope>
    <source>
        <strain evidence="1">JF 03-4F</strain>
    </source>
</reference>
<dbReference type="CDD" id="cd12148">
    <property type="entry name" value="fungal_TF_MHR"/>
    <property type="match status" value="1"/>
</dbReference>
<evidence type="ECO:0000313" key="1">
    <source>
        <dbReference type="EMBL" id="KAI1608297.1"/>
    </source>
</evidence>
<evidence type="ECO:0000313" key="2">
    <source>
        <dbReference type="Proteomes" id="UP001203852"/>
    </source>
</evidence>
<sequence length="148" mass="16839">MAFPIQYQHFSVLLDPSTHQLSKDPTGKMGPMMYPKSQLPPAATLKLYDNELQEWYSRLPQSCLHQFSTVTEPRKPRISSFHASILNMLFYAVVSSLHRPVLNQTASDDCHCQDKQLSHRRVCEAAFELSKITATFMTCTSTVSFLGR</sequence>
<proteinExistence type="predicted"/>
<organism evidence="1 2">
    <name type="scientific">Exophiala viscosa</name>
    <dbReference type="NCBI Taxonomy" id="2486360"/>
    <lineage>
        <taxon>Eukaryota</taxon>
        <taxon>Fungi</taxon>
        <taxon>Dikarya</taxon>
        <taxon>Ascomycota</taxon>
        <taxon>Pezizomycotina</taxon>
        <taxon>Eurotiomycetes</taxon>
        <taxon>Chaetothyriomycetidae</taxon>
        <taxon>Chaetothyriales</taxon>
        <taxon>Herpotrichiellaceae</taxon>
        <taxon>Exophiala</taxon>
    </lineage>
</organism>
<dbReference type="EMBL" id="MU404364">
    <property type="protein sequence ID" value="KAI1608297.1"/>
    <property type="molecule type" value="Genomic_DNA"/>
</dbReference>
<protein>
    <recommendedName>
        <fullName evidence="3">Transcription factor domain-containing protein</fullName>
    </recommendedName>
</protein>
<comment type="caution">
    <text evidence="1">The sequence shown here is derived from an EMBL/GenBank/DDBJ whole genome shotgun (WGS) entry which is preliminary data.</text>
</comment>
<evidence type="ECO:0008006" key="3">
    <source>
        <dbReference type="Google" id="ProtNLM"/>
    </source>
</evidence>
<keyword evidence="2" id="KW-1185">Reference proteome</keyword>
<dbReference type="Proteomes" id="UP001203852">
    <property type="component" value="Unassembled WGS sequence"/>
</dbReference>
<accession>A0AAN6DNC7</accession>
<gene>
    <name evidence="1" type="ORF">EDD36DRAFT_109674</name>
</gene>
<name>A0AAN6DNC7_9EURO</name>
<dbReference type="AlphaFoldDB" id="A0AAN6DNC7"/>